<gene>
    <name evidence="3" type="ORF">CLV93_103382</name>
    <name evidence="2" type="ORF">JCM18694_37450</name>
</gene>
<dbReference type="Proteomes" id="UP000396862">
    <property type="component" value="Unassembled WGS sequence"/>
</dbReference>
<evidence type="ECO:0000313" key="3">
    <source>
        <dbReference type="EMBL" id="PSK83957.1"/>
    </source>
</evidence>
<proteinExistence type="predicted"/>
<dbReference type="Proteomes" id="UP000240621">
    <property type="component" value="Unassembled WGS sequence"/>
</dbReference>
<keyword evidence="5" id="KW-1185">Reference proteome</keyword>
<dbReference type="AlphaFoldDB" id="A0A2P8CG42"/>
<protein>
    <submittedName>
        <fullName evidence="3">NIPSNAP protein</fullName>
    </submittedName>
</protein>
<reference evidence="2 5" key="2">
    <citation type="submission" date="2019-10" db="EMBL/GenBank/DDBJ databases">
        <title>Prolixibacter strains distinguished by the presence of nitrate reductase genes were adept at nitrate-dependent anaerobic corrosion of metallic iron and carbon steel.</title>
        <authorList>
            <person name="Iino T."/>
            <person name="Shono N."/>
            <person name="Ito K."/>
            <person name="Nakamura R."/>
            <person name="Sueoka K."/>
            <person name="Harayama S."/>
            <person name="Ohkuma M."/>
        </authorList>
    </citation>
    <scope>NUCLEOTIDE SEQUENCE [LARGE SCALE GENOMIC DNA]</scope>
    <source>
        <strain evidence="2 5">MIC1-1</strain>
    </source>
</reference>
<evidence type="ECO:0000259" key="1">
    <source>
        <dbReference type="Pfam" id="PF07978"/>
    </source>
</evidence>
<reference evidence="3 4" key="1">
    <citation type="submission" date="2018-03" db="EMBL/GenBank/DDBJ databases">
        <title>Genomic Encyclopedia of Archaeal and Bacterial Type Strains, Phase II (KMG-II): from individual species to whole genera.</title>
        <authorList>
            <person name="Goeker M."/>
        </authorList>
    </citation>
    <scope>NUCLEOTIDE SEQUENCE [LARGE SCALE GENOMIC DNA]</scope>
    <source>
        <strain evidence="3 4">DSM 27267</strain>
    </source>
</reference>
<dbReference type="RefSeq" id="WP_106541780.1">
    <property type="nucleotide sequence ID" value="NZ_BLAU01000001.1"/>
</dbReference>
<evidence type="ECO:0000313" key="2">
    <source>
        <dbReference type="EMBL" id="GET23499.1"/>
    </source>
</evidence>
<organism evidence="3 4">
    <name type="scientific">Prolixibacter denitrificans</name>
    <dbReference type="NCBI Taxonomy" id="1541063"/>
    <lineage>
        <taxon>Bacteria</taxon>
        <taxon>Pseudomonadati</taxon>
        <taxon>Bacteroidota</taxon>
        <taxon>Bacteroidia</taxon>
        <taxon>Marinilabiliales</taxon>
        <taxon>Prolixibacteraceae</taxon>
        <taxon>Prolixibacter</taxon>
    </lineage>
</organism>
<comment type="caution">
    <text evidence="3">The sequence shown here is derived from an EMBL/GenBank/DDBJ whole genome shotgun (WGS) entry which is preliminary data.</text>
</comment>
<feature type="domain" description="NIPSNAP" evidence="1">
    <location>
        <begin position="156"/>
        <end position="259"/>
    </location>
</feature>
<sequence length="260" mass="30499">MKRRNFLRSAMLGTVGTAVSTSVFGAGKASSSHKQFYELREYELVRLNRQEFLDQYFRYALIPALNRAGAEPVGVFREMKARYPGRMLLLIPYDSGKDFFKVKEELAENKIFQEASKKYNSLSLEDSVYTRYTTYLLEAISGFPELKIPSREQNVFELRNYQSYSEDAAKRKIEMFNNEELGLFNEVGLSPLFFAKVLAGDTMPSLTYMLSFNNMEERDNRWKKFDESEEWQVMKDKPEYANSVSYVVNRYYERMSYSQI</sequence>
<dbReference type="OrthoDB" id="192769at2"/>
<dbReference type="InterPro" id="IPR011008">
    <property type="entry name" value="Dimeric_a/b-barrel"/>
</dbReference>
<dbReference type="InterPro" id="IPR012577">
    <property type="entry name" value="NIPSNAP"/>
</dbReference>
<evidence type="ECO:0000313" key="4">
    <source>
        <dbReference type="Proteomes" id="UP000240621"/>
    </source>
</evidence>
<dbReference type="EMBL" id="BLAU01000001">
    <property type="protein sequence ID" value="GET23499.1"/>
    <property type="molecule type" value="Genomic_DNA"/>
</dbReference>
<accession>A0A2P8CG42</accession>
<dbReference type="SUPFAM" id="SSF54909">
    <property type="entry name" value="Dimeric alpha+beta barrel"/>
    <property type="match status" value="2"/>
</dbReference>
<dbReference type="Pfam" id="PF07978">
    <property type="entry name" value="NIPSNAP"/>
    <property type="match status" value="1"/>
</dbReference>
<dbReference type="Gene3D" id="3.30.70.100">
    <property type="match status" value="2"/>
</dbReference>
<dbReference type="EMBL" id="PYGC01000003">
    <property type="protein sequence ID" value="PSK83957.1"/>
    <property type="molecule type" value="Genomic_DNA"/>
</dbReference>
<evidence type="ECO:0000313" key="5">
    <source>
        <dbReference type="Proteomes" id="UP000396862"/>
    </source>
</evidence>
<name>A0A2P8CG42_9BACT</name>